<organism evidence="1 2">
    <name type="scientific">Paraburkholderia atlantica</name>
    <dbReference type="NCBI Taxonomy" id="2654982"/>
    <lineage>
        <taxon>Bacteria</taxon>
        <taxon>Pseudomonadati</taxon>
        <taxon>Pseudomonadota</taxon>
        <taxon>Betaproteobacteria</taxon>
        <taxon>Burkholderiales</taxon>
        <taxon>Burkholderiaceae</taxon>
        <taxon>Paraburkholderia</taxon>
    </lineage>
</organism>
<dbReference type="InterPro" id="IPR025737">
    <property type="entry name" value="FApF"/>
</dbReference>
<keyword evidence="2" id="KW-1185">Reference proteome</keyword>
<sequence length="290" mass="31089">MLLLCVLRASAQELEPRAYSPAPVGTNFIGLTYSRLSGQVLTDPSLPVSNIHADINAVSLGYVRVFDLAGYTAQLGVLAPFVSGNVSGDVLDSPTQVHRAGLGDVRFRLAVDLLGGRALTPEEFARRVPGTIVGVSLTVVAPTGQYEPAHLVNVGTNRWAFKPEFGISQPLGNWFLEATAGVWLFTDNDSFLGNKRRSQAPLAALQLHAGYTFHPGLWLAFDAGFYAGGTTTVNGVGNDDRQNNSRYGITLAIPVTRGWSAKLAVSNGLLVRAGGNYKAISLALQYRWFN</sequence>
<evidence type="ECO:0000313" key="1">
    <source>
        <dbReference type="EMBL" id="MBB5428942.1"/>
    </source>
</evidence>
<dbReference type="Pfam" id="PF13557">
    <property type="entry name" value="Phenol_MetA_deg"/>
    <property type="match status" value="1"/>
</dbReference>
<evidence type="ECO:0000313" key="2">
    <source>
        <dbReference type="Proteomes" id="UP000592780"/>
    </source>
</evidence>
<reference evidence="1 2" key="1">
    <citation type="submission" date="2020-08" db="EMBL/GenBank/DDBJ databases">
        <title>Genomic Encyclopedia of Type Strains, Phase IV (KMG-V): Genome sequencing to study the core and pangenomes of soil and plant-associated prokaryotes.</title>
        <authorList>
            <person name="Whitman W."/>
        </authorList>
    </citation>
    <scope>NUCLEOTIDE SEQUENCE [LARGE SCALE GENOMIC DNA]</scope>
    <source>
        <strain evidence="1 2">JPY158</strain>
    </source>
</reference>
<dbReference type="AlphaFoldDB" id="A0A7W8QEI1"/>
<proteinExistence type="predicted"/>
<dbReference type="RefSeq" id="WP_018432984.1">
    <property type="nucleotide sequence ID" value="NZ_JACHDD010000017.1"/>
</dbReference>
<evidence type="ECO:0008006" key="3">
    <source>
        <dbReference type="Google" id="ProtNLM"/>
    </source>
</evidence>
<gene>
    <name evidence="1" type="ORF">HDG40_007137</name>
</gene>
<dbReference type="Proteomes" id="UP000592780">
    <property type="component" value="Unassembled WGS sequence"/>
</dbReference>
<dbReference type="EMBL" id="JACHDD010000017">
    <property type="protein sequence ID" value="MBB5428942.1"/>
    <property type="molecule type" value="Genomic_DNA"/>
</dbReference>
<name>A0A7W8QEI1_PARAM</name>
<protein>
    <recommendedName>
        <fullName evidence="3">Transporter</fullName>
    </recommendedName>
</protein>
<accession>A0A7W8QEI1</accession>
<comment type="caution">
    <text evidence="1">The sequence shown here is derived from an EMBL/GenBank/DDBJ whole genome shotgun (WGS) entry which is preliminary data.</text>
</comment>